<dbReference type="PROSITE" id="PS50053">
    <property type="entry name" value="UBIQUITIN_2"/>
    <property type="match status" value="1"/>
</dbReference>
<dbReference type="Pfam" id="PF25343">
    <property type="entry name" value="PH_UBFD1_C"/>
    <property type="match status" value="1"/>
</dbReference>
<dbReference type="PANTHER" id="PTHR16470:SF0">
    <property type="entry name" value="UBIQUITIN DOMAIN-CONTAINING PROTEIN UBFD1"/>
    <property type="match status" value="1"/>
</dbReference>
<evidence type="ECO:0000313" key="2">
    <source>
        <dbReference type="Proteomes" id="UP000722791"/>
    </source>
</evidence>
<dbReference type="GO" id="GO:0045296">
    <property type="term" value="F:cadherin binding"/>
    <property type="evidence" value="ECO:0007669"/>
    <property type="project" value="TreeGrafter"/>
</dbReference>
<proteinExistence type="predicted"/>
<reference evidence="1" key="1">
    <citation type="journal article" date="2021" name="Proc. Natl. Acad. Sci. U.S.A.">
        <title>Three genomes in the algal genus Volvox reveal the fate of a haploid sex-determining region after a transition to homothallism.</title>
        <authorList>
            <person name="Yamamoto K."/>
            <person name="Hamaji T."/>
            <person name="Kawai-Toyooka H."/>
            <person name="Matsuzaki R."/>
            <person name="Takahashi F."/>
            <person name="Nishimura Y."/>
            <person name="Kawachi M."/>
            <person name="Noguchi H."/>
            <person name="Minakuchi Y."/>
            <person name="Umen J.G."/>
            <person name="Toyoda A."/>
            <person name="Nozaki H."/>
        </authorList>
    </citation>
    <scope>NUCLEOTIDE SEQUENCE</scope>
    <source>
        <strain evidence="1">NIES-3785</strain>
    </source>
</reference>
<gene>
    <name evidence="1" type="ORF">Vretimale_5459</name>
</gene>
<sequence>MSGDALLPPPAAESEAAAMEKASEESFSTAPGTPVEEVTFKIQFGKNSSDVKRPFDSTVGDLKDEIQKQLGIPSKLQKLMCKGSALKDDTATLRQAGVKDGSKLLLIGSNPRAVDAAKAGSSGAAAGEWDAPKVEEPIYKQAQHAKVLAKGVPDGGLPGIPGRQVPMDDSLTAIPGLLNSQGSKVRMTFKTEMQQLWLGSEATTQKVPFGTISKIESWPIEGNEGYSILALHLGAGGTSKYWLYYFPSQYVSGLKIRILGVASLL</sequence>
<dbReference type="EMBL" id="BNCQ01000007">
    <property type="protein sequence ID" value="GIM00315.1"/>
    <property type="molecule type" value="Genomic_DNA"/>
</dbReference>
<comment type="caution">
    <text evidence="1">The sequence shown here is derived from an EMBL/GenBank/DDBJ whole genome shotgun (WGS) entry which is preliminary data.</text>
</comment>
<accession>A0A8J4C353</accession>
<protein>
    <submittedName>
        <fullName evidence="1">Uncharacterized protein</fullName>
    </submittedName>
</protein>
<name>A0A8J4C353_9CHLO</name>
<dbReference type="GO" id="GO:0003723">
    <property type="term" value="F:RNA binding"/>
    <property type="evidence" value="ECO:0007669"/>
    <property type="project" value="TreeGrafter"/>
</dbReference>
<dbReference type="Gene3D" id="3.10.20.90">
    <property type="entry name" value="Phosphatidylinositol 3-kinase Catalytic Subunit, Chain A, domain 1"/>
    <property type="match status" value="1"/>
</dbReference>
<dbReference type="InterPro" id="IPR000626">
    <property type="entry name" value="Ubiquitin-like_dom"/>
</dbReference>
<dbReference type="OrthoDB" id="267397at2759"/>
<dbReference type="SUPFAM" id="SSF54236">
    <property type="entry name" value="Ubiquitin-like"/>
    <property type="match status" value="1"/>
</dbReference>
<dbReference type="Pfam" id="PF00240">
    <property type="entry name" value="ubiquitin"/>
    <property type="match status" value="1"/>
</dbReference>
<organism evidence="1 2">
    <name type="scientific">Volvox reticuliferus</name>
    <dbReference type="NCBI Taxonomy" id="1737510"/>
    <lineage>
        <taxon>Eukaryota</taxon>
        <taxon>Viridiplantae</taxon>
        <taxon>Chlorophyta</taxon>
        <taxon>core chlorophytes</taxon>
        <taxon>Chlorophyceae</taxon>
        <taxon>CS clade</taxon>
        <taxon>Chlamydomonadales</taxon>
        <taxon>Volvocaceae</taxon>
        <taxon>Volvox</taxon>
    </lineage>
</organism>
<dbReference type="InterPro" id="IPR057455">
    <property type="entry name" value="UBFD1_C"/>
</dbReference>
<dbReference type="PANTHER" id="PTHR16470">
    <property type="entry name" value="UBIQUITIN DOMAIN-CONTAINING PROTEIN UBFD1"/>
    <property type="match status" value="1"/>
</dbReference>
<dbReference type="InterPro" id="IPR029071">
    <property type="entry name" value="Ubiquitin-like_domsf"/>
</dbReference>
<dbReference type="InterPro" id="IPR039120">
    <property type="entry name" value="UBFD1"/>
</dbReference>
<dbReference type="SMART" id="SM00213">
    <property type="entry name" value="UBQ"/>
    <property type="match status" value="1"/>
</dbReference>
<dbReference type="AlphaFoldDB" id="A0A8J4C353"/>
<dbReference type="Proteomes" id="UP000722791">
    <property type="component" value="Unassembled WGS sequence"/>
</dbReference>
<evidence type="ECO:0000313" key="1">
    <source>
        <dbReference type="EMBL" id="GIM00315.1"/>
    </source>
</evidence>